<dbReference type="SUPFAM" id="SSF51905">
    <property type="entry name" value="FAD/NAD(P)-binding domain"/>
    <property type="match status" value="1"/>
</dbReference>
<evidence type="ECO:0000259" key="5">
    <source>
        <dbReference type="Pfam" id="PF08669"/>
    </source>
</evidence>
<evidence type="ECO:0000313" key="8">
    <source>
        <dbReference type="Proteomes" id="UP001230188"/>
    </source>
</evidence>
<dbReference type="Gene3D" id="3.30.1360.120">
    <property type="entry name" value="Probable tRNA modification gtpase trme, domain 1"/>
    <property type="match status" value="1"/>
</dbReference>
<dbReference type="SUPFAM" id="SSF101790">
    <property type="entry name" value="Aminomethyltransferase beta-barrel domain"/>
    <property type="match status" value="1"/>
</dbReference>
<dbReference type="InterPro" id="IPR029043">
    <property type="entry name" value="GcvT/YgfZ_C"/>
</dbReference>
<protein>
    <recommendedName>
        <fullName evidence="9">Sarcosine dehydrogenase</fullName>
    </recommendedName>
</protein>
<reference evidence="7" key="1">
    <citation type="submission" date="2023-01" db="EMBL/GenBank/DDBJ databases">
        <title>Metagenome sequencing of chrysophaentin producing Chrysophaeum taylorii.</title>
        <authorList>
            <person name="Davison J."/>
            <person name="Bewley C."/>
        </authorList>
    </citation>
    <scope>NUCLEOTIDE SEQUENCE</scope>
    <source>
        <strain evidence="7">NIES-1699</strain>
    </source>
</reference>
<dbReference type="InterPro" id="IPR006076">
    <property type="entry name" value="FAD-dep_OxRdtase"/>
</dbReference>
<dbReference type="Pfam" id="PF01266">
    <property type="entry name" value="DAO"/>
    <property type="match status" value="1"/>
</dbReference>
<comment type="similarity">
    <text evidence="1">Belongs to the GcvT family.</text>
</comment>
<dbReference type="SUPFAM" id="SSF103025">
    <property type="entry name" value="Folate-binding domain"/>
    <property type="match status" value="1"/>
</dbReference>
<accession>A0AAD7XJ50</accession>
<sequence length="938" mass="102396">MLLGGRLARRASTTTTSAALLPASADVVVIGGGSVGASAAYHLAARGLRTVLLEAHTLTAGTTWHTAGMLWRLRPSYVDVELHEKTRMRCLELEDALEEIEKETPGSRRGSIFSANGGLFVATTRERLAEYERLAEMGKFYNIEAHMVSPAESRDIHPLLNVDDLVGSMYSPGDGTIDASNVCDAYRRVAKARFGAIFAEHTRCARIETCEGVFRRHVRAVVTEDGRRIETRNVVNAAGAWANDVLATLDSPIPDLPLLAMKHAYVVTESIPDLQEALSSSSSSSKAIPNVRDHELSIYVKAQGDALALGGYETNPEFRRVTPDFAFSLYDLDWETFSQNLEGHFRRCPVVEDVGVKSTVCGPESFTPDHKPLVGPSPDLGGLFLACGFNSMGMMLAGGVGEHLAEYVCDGGATSADLFALDPRRFHASCSRDPKWVKRTTHESYAKTYAIVFPHDEPLAGRLHRTSALHEALADRGCVFQSRHGFERPGWFVPNRQERLEPLPYDYYGAYDDDDAAWRLDWKGDIAESTRRHATNPYNDVVEGELAFGWGKSFGLVAAECRAARNSAVVFDQSYFGKFELAGPQAEAAARHVCAAALRPGVGQTTYTPLCNANGGVEADLTVTRLRNGNLYFVSGGSTCSRDAAWIRDNINRFDATLVDRSDDFAVISVQGPLSRRVLAPLVDGARLGPPTIDPTFDMDAFLPFSFALENVTVAGVPGVRVIRLTFVGELGFELHAPYDRAKEIYAAIGAVDAGYRAMDSLSAEKGYRHWHADLSNAETPFEAAIGFAVAPRLKNTSRDVDDFIGRAALEEARKAGVFSRKRLVCLSINDDDDDGEPFSVEPPANAAPLHGAETLWYDDDTCVGLVRSTAFSHALRKTIAYGYVHADQVSHLHQKLTPDFLKSGTWSIGDRGARRPATLHLKPPVDPTNDRVKTVAA</sequence>
<dbReference type="InterPro" id="IPR027266">
    <property type="entry name" value="TrmE/GcvT-like"/>
</dbReference>
<feature type="domain" description="FAD dependent oxidoreductase central" evidence="6">
    <location>
        <begin position="412"/>
        <end position="467"/>
    </location>
</feature>
<dbReference type="Proteomes" id="UP001230188">
    <property type="component" value="Unassembled WGS sequence"/>
</dbReference>
<evidence type="ECO:0008006" key="9">
    <source>
        <dbReference type="Google" id="ProtNLM"/>
    </source>
</evidence>
<dbReference type="Pfam" id="PF08669">
    <property type="entry name" value="GCV_T_C"/>
    <property type="match status" value="1"/>
</dbReference>
<feature type="domain" description="GCVT N-terminal" evidence="4">
    <location>
        <begin position="469"/>
        <end position="791"/>
    </location>
</feature>
<evidence type="ECO:0000259" key="4">
    <source>
        <dbReference type="Pfam" id="PF01571"/>
    </source>
</evidence>
<dbReference type="PANTHER" id="PTHR43757">
    <property type="entry name" value="AMINOMETHYLTRANSFERASE"/>
    <property type="match status" value="1"/>
</dbReference>
<evidence type="ECO:0000259" key="3">
    <source>
        <dbReference type="Pfam" id="PF01266"/>
    </source>
</evidence>
<feature type="region of interest" description="Disordered" evidence="2">
    <location>
        <begin position="916"/>
        <end position="938"/>
    </location>
</feature>
<feature type="compositionally biased region" description="Basic and acidic residues" evidence="2">
    <location>
        <begin position="929"/>
        <end position="938"/>
    </location>
</feature>
<dbReference type="PANTHER" id="PTHR43757:SF11">
    <property type="entry name" value="SARCOSINE DEHYDROGENASE"/>
    <property type="match status" value="1"/>
</dbReference>
<dbReference type="SUPFAM" id="SSF54373">
    <property type="entry name" value="FAD-linked reductases, C-terminal domain"/>
    <property type="match status" value="1"/>
</dbReference>
<feature type="domain" description="FAD dependent oxidoreductase" evidence="3">
    <location>
        <begin position="26"/>
        <end position="406"/>
    </location>
</feature>
<name>A0AAD7XJ50_9STRA</name>
<evidence type="ECO:0000313" key="7">
    <source>
        <dbReference type="EMBL" id="KAJ8603862.1"/>
    </source>
</evidence>
<dbReference type="Pfam" id="PF16350">
    <property type="entry name" value="FAO_M"/>
    <property type="match status" value="1"/>
</dbReference>
<evidence type="ECO:0000256" key="2">
    <source>
        <dbReference type="SAM" id="MobiDB-lite"/>
    </source>
</evidence>
<evidence type="ECO:0000256" key="1">
    <source>
        <dbReference type="ARBA" id="ARBA00008609"/>
    </source>
</evidence>
<keyword evidence="8" id="KW-1185">Reference proteome</keyword>
<dbReference type="Pfam" id="PF01571">
    <property type="entry name" value="GCV_T"/>
    <property type="match status" value="1"/>
</dbReference>
<dbReference type="InterPro" id="IPR013977">
    <property type="entry name" value="GcvT_C"/>
</dbReference>
<dbReference type="EMBL" id="JAQMWT010000344">
    <property type="protein sequence ID" value="KAJ8603862.1"/>
    <property type="molecule type" value="Genomic_DNA"/>
</dbReference>
<dbReference type="InterPro" id="IPR006222">
    <property type="entry name" value="GCVT_N"/>
</dbReference>
<dbReference type="AlphaFoldDB" id="A0AAD7XJ50"/>
<dbReference type="GO" id="GO:0005739">
    <property type="term" value="C:mitochondrion"/>
    <property type="evidence" value="ECO:0007669"/>
    <property type="project" value="TreeGrafter"/>
</dbReference>
<dbReference type="Gene3D" id="3.30.9.10">
    <property type="entry name" value="D-Amino Acid Oxidase, subunit A, domain 2"/>
    <property type="match status" value="1"/>
</dbReference>
<proteinExistence type="inferred from homology"/>
<dbReference type="InterPro" id="IPR036188">
    <property type="entry name" value="FAD/NAD-bd_sf"/>
</dbReference>
<gene>
    <name evidence="7" type="ORF">CTAYLR_000327</name>
</gene>
<dbReference type="InterPro" id="IPR028896">
    <property type="entry name" value="GcvT/YgfZ/DmdA"/>
</dbReference>
<evidence type="ECO:0000259" key="6">
    <source>
        <dbReference type="Pfam" id="PF16350"/>
    </source>
</evidence>
<feature type="domain" description="Aminomethyltransferase C-terminal" evidence="5">
    <location>
        <begin position="847"/>
        <end position="927"/>
    </location>
</feature>
<organism evidence="7 8">
    <name type="scientific">Chrysophaeum taylorii</name>
    <dbReference type="NCBI Taxonomy" id="2483200"/>
    <lineage>
        <taxon>Eukaryota</taxon>
        <taxon>Sar</taxon>
        <taxon>Stramenopiles</taxon>
        <taxon>Ochrophyta</taxon>
        <taxon>Pelagophyceae</taxon>
        <taxon>Pelagomonadales</taxon>
        <taxon>Pelagomonadaceae</taxon>
        <taxon>Chrysophaeum</taxon>
    </lineage>
</organism>
<dbReference type="InterPro" id="IPR032503">
    <property type="entry name" value="FAO_M"/>
</dbReference>
<dbReference type="Gene3D" id="3.50.50.60">
    <property type="entry name" value="FAD/NAD(P)-binding domain"/>
    <property type="match status" value="1"/>
</dbReference>
<comment type="caution">
    <text evidence="7">The sequence shown here is derived from an EMBL/GenBank/DDBJ whole genome shotgun (WGS) entry which is preliminary data.</text>
</comment>